<evidence type="ECO:0000256" key="2">
    <source>
        <dbReference type="ARBA" id="ARBA00023186"/>
    </source>
</evidence>
<evidence type="ECO:0000256" key="3">
    <source>
        <dbReference type="HAMAP-Rule" id="MF_01384"/>
    </source>
</evidence>
<name>A0ABQ3D2W3_9RHOB</name>
<comment type="subcellular location">
    <subcellularLocation>
        <location evidence="3">Cytoplasm</location>
    </subcellularLocation>
</comment>
<reference evidence="5" key="1">
    <citation type="journal article" date="2019" name="Int. J. Syst. Evol. Microbiol.">
        <title>The Global Catalogue of Microorganisms (GCM) 10K type strain sequencing project: providing services to taxonomists for standard genome sequencing and annotation.</title>
        <authorList>
            <consortium name="The Broad Institute Genomics Platform"/>
            <consortium name="The Broad Institute Genome Sequencing Center for Infectious Disease"/>
            <person name="Wu L."/>
            <person name="Ma J."/>
        </authorList>
    </citation>
    <scope>NUCLEOTIDE SEQUENCE [LARGE SCALE GENOMIC DNA]</scope>
    <source>
        <strain evidence="5">KCTC 32465</strain>
    </source>
</reference>
<keyword evidence="3" id="KW-0963">Cytoplasm</keyword>
<dbReference type="Proteomes" id="UP000634455">
    <property type="component" value="Unassembled WGS sequence"/>
</dbReference>
<dbReference type="EMBL" id="BMZF01000004">
    <property type="protein sequence ID" value="GHA52912.1"/>
    <property type="molecule type" value="Genomic_DNA"/>
</dbReference>
<proteinExistence type="inferred from homology"/>
<keyword evidence="5" id="KW-1185">Reference proteome</keyword>
<comment type="subunit">
    <text evidence="3">UreD, UreF and UreG form a complex that acts as a GTP-hydrolysis-dependent molecular chaperone, activating the urease apoprotein by helping to assemble the nickel containing metallocenter of UreC. The UreE protein probably delivers the nickel.</text>
</comment>
<dbReference type="RefSeq" id="WP_189640414.1">
    <property type="nucleotide sequence ID" value="NZ_BMZF01000004.1"/>
</dbReference>
<accession>A0ABQ3D2W3</accession>
<sequence>MLDQTTSPNMQRAKGRAHLGFVARGGKTTLMDLHQSGCVKAMLPRNHAPVMDGVLINTAGGVTGGDQLQYSATLGDDTTLCLTTQTAERIYQSSGGYGAIKTDFSVGANTTFDWLPQETILFDQSALKRNMTVTMDASSSVMLMESIVLGRRAMGETLTSCFLSDQWRVMRSGKLAYADALRITDPNALNTPATLGGNRAFTTLVYIAPDAEARRDQMQQMLNFDDVITGVSAWNGCLVTRFITSDAQPLRKALIATLTQFRNAPLPRVWHM</sequence>
<comment type="caution">
    <text evidence="4">The sequence shown here is derived from an EMBL/GenBank/DDBJ whole genome shotgun (WGS) entry which is preliminary data.</text>
</comment>
<comment type="similarity">
    <text evidence="1 3">Belongs to the UreD family.</text>
</comment>
<dbReference type="Pfam" id="PF01774">
    <property type="entry name" value="UreD"/>
    <property type="match status" value="1"/>
</dbReference>
<dbReference type="PANTHER" id="PTHR33643:SF1">
    <property type="entry name" value="UREASE ACCESSORY PROTEIN D"/>
    <property type="match status" value="1"/>
</dbReference>
<comment type="function">
    <text evidence="3">Required for maturation of urease via the functional incorporation of the urease nickel metallocenter.</text>
</comment>
<keyword evidence="2 3" id="KW-0143">Chaperone</keyword>
<gene>
    <name evidence="3 4" type="primary">ureD</name>
    <name evidence="4" type="ORF">GCM10008927_18340</name>
</gene>
<keyword evidence="3" id="KW-0996">Nickel insertion</keyword>
<dbReference type="InterPro" id="IPR002669">
    <property type="entry name" value="UreD"/>
</dbReference>
<evidence type="ECO:0000313" key="5">
    <source>
        <dbReference type="Proteomes" id="UP000634455"/>
    </source>
</evidence>
<evidence type="ECO:0000313" key="4">
    <source>
        <dbReference type="EMBL" id="GHA52912.1"/>
    </source>
</evidence>
<dbReference type="HAMAP" id="MF_01384">
    <property type="entry name" value="UreD"/>
    <property type="match status" value="1"/>
</dbReference>
<protein>
    <recommendedName>
        <fullName evidence="3">Urease accessory protein UreD</fullName>
    </recommendedName>
</protein>
<dbReference type="PANTHER" id="PTHR33643">
    <property type="entry name" value="UREASE ACCESSORY PROTEIN D"/>
    <property type="match status" value="1"/>
</dbReference>
<organism evidence="4 5">
    <name type="scientific">Paramylibacter ulvae</name>
    <dbReference type="NCBI Taxonomy" id="1651968"/>
    <lineage>
        <taxon>Bacteria</taxon>
        <taxon>Pseudomonadati</taxon>
        <taxon>Pseudomonadota</taxon>
        <taxon>Alphaproteobacteria</taxon>
        <taxon>Rhodobacterales</taxon>
        <taxon>Paracoccaceae</taxon>
        <taxon>Paramylibacter</taxon>
    </lineage>
</organism>
<evidence type="ECO:0000256" key="1">
    <source>
        <dbReference type="ARBA" id="ARBA00007177"/>
    </source>
</evidence>